<name>A0ABV5KNY7_9BACL</name>
<dbReference type="RefSeq" id="WP_377492428.1">
    <property type="nucleotide sequence ID" value="NZ_JBHMDO010000015.1"/>
</dbReference>
<keyword evidence="2" id="KW-1185">Reference proteome</keyword>
<dbReference type="InterPro" id="IPR007391">
    <property type="entry name" value="Vancomycin_resist_VanW"/>
</dbReference>
<dbReference type="Proteomes" id="UP001589747">
    <property type="component" value="Unassembled WGS sequence"/>
</dbReference>
<protein>
    <submittedName>
        <fullName evidence="1">VanW family protein</fullName>
    </submittedName>
</protein>
<dbReference type="EMBL" id="JBHMDO010000015">
    <property type="protein sequence ID" value="MFB9325837.1"/>
    <property type="molecule type" value="Genomic_DNA"/>
</dbReference>
<organism evidence="1 2">
    <name type="scientific">Paenibacillus aurantiacus</name>
    <dbReference type="NCBI Taxonomy" id="1936118"/>
    <lineage>
        <taxon>Bacteria</taxon>
        <taxon>Bacillati</taxon>
        <taxon>Bacillota</taxon>
        <taxon>Bacilli</taxon>
        <taxon>Bacillales</taxon>
        <taxon>Paenibacillaceae</taxon>
        <taxon>Paenibacillus</taxon>
    </lineage>
</organism>
<evidence type="ECO:0000313" key="2">
    <source>
        <dbReference type="Proteomes" id="UP001589747"/>
    </source>
</evidence>
<dbReference type="PANTHER" id="PTHR35788:SF1">
    <property type="entry name" value="EXPORTED PROTEIN"/>
    <property type="match status" value="1"/>
</dbReference>
<proteinExistence type="predicted"/>
<dbReference type="PANTHER" id="PTHR35788">
    <property type="entry name" value="EXPORTED PROTEIN-RELATED"/>
    <property type="match status" value="1"/>
</dbReference>
<comment type="caution">
    <text evidence="1">The sequence shown here is derived from an EMBL/GenBank/DDBJ whole genome shotgun (WGS) entry which is preliminary data.</text>
</comment>
<sequence>MRLRRLRIPGDTKPVKRSSLRLAAGKRYFTWKRRLYWWFGGVTFAKRRETSPLPYPVFRYDTPTLRKLKDVEMWMQHNKEINLALAVRRLSGIVIRPGETLSYWRTIGKPTKRKGYMPGMVLFYGGFKAGVGGGLCQLSNLIYWMTLHSPLTVVERHRHSYDVFPDAGRTQPFGSGATCAYNYLDLMIRNDTEADYQLVLELREHRLYGEWRSAAASVLRYEIYEREHRITQAYWGGYERSNQIGRRTWNAADELVADELVAENRALMMYAPLLKAEGENDVNLSHKGGAS</sequence>
<reference evidence="1 2" key="1">
    <citation type="submission" date="2024-09" db="EMBL/GenBank/DDBJ databases">
        <authorList>
            <person name="Sun Q."/>
            <person name="Mori K."/>
        </authorList>
    </citation>
    <scope>NUCLEOTIDE SEQUENCE [LARGE SCALE GENOMIC DNA]</scope>
    <source>
        <strain evidence="1 2">TISTR 2452</strain>
    </source>
</reference>
<gene>
    <name evidence="1" type="ORF">ACFFSY_07840</name>
</gene>
<dbReference type="InterPro" id="IPR052913">
    <property type="entry name" value="Glycopeptide_resist_protein"/>
</dbReference>
<evidence type="ECO:0000313" key="1">
    <source>
        <dbReference type="EMBL" id="MFB9325837.1"/>
    </source>
</evidence>
<dbReference type="Pfam" id="PF04294">
    <property type="entry name" value="VanW"/>
    <property type="match status" value="1"/>
</dbReference>
<accession>A0ABV5KNY7</accession>